<keyword evidence="2" id="KW-1185">Reference proteome</keyword>
<evidence type="ECO:0000313" key="1">
    <source>
        <dbReference type="EMBL" id="VDL87809.1"/>
    </source>
</evidence>
<proteinExistence type="predicted"/>
<dbReference type="Proteomes" id="UP000271162">
    <property type="component" value="Unassembled WGS sequence"/>
</dbReference>
<protein>
    <submittedName>
        <fullName evidence="1 3">Uncharacterized protein</fullName>
    </submittedName>
</protein>
<evidence type="ECO:0000313" key="3">
    <source>
        <dbReference type="WBParaSite" id="NBR_0002276801-mRNA-1"/>
    </source>
</evidence>
<evidence type="ECO:0000313" key="2">
    <source>
        <dbReference type="Proteomes" id="UP000271162"/>
    </source>
</evidence>
<gene>
    <name evidence="1" type="ORF">NBR_LOCUS22769</name>
</gene>
<dbReference type="AlphaFoldDB" id="A0A0N4YZU6"/>
<accession>A0A0N4YZU6</accession>
<dbReference type="EMBL" id="UYSL01029077">
    <property type="protein sequence ID" value="VDL87809.1"/>
    <property type="molecule type" value="Genomic_DNA"/>
</dbReference>
<reference evidence="3" key="1">
    <citation type="submission" date="2017-02" db="UniProtKB">
        <authorList>
            <consortium name="WormBaseParasite"/>
        </authorList>
    </citation>
    <scope>IDENTIFICATION</scope>
</reference>
<name>A0A0N4YZU6_NIPBR</name>
<sequence>MTTVSNARSMDGYFRRKPVNAHEYRTTTGPYPSRQKCPSGRWWNEISTSMYGIIVMGSNPSGRCRSWTRSPTANGRMAVGPSTRSCVIVRRFLRMGPISLI</sequence>
<organism evidence="3">
    <name type="scientific">Nippostrongylus brasiliensis</name>
    <name type="common">Rat hookworm</name>
    <dbReference type="NCBI Taxonomy" id="27835"/>
    <lineage>
        <taxon>Eukaryota</taxon>
        <taxon>Metazoa</taxon>
        <taxon>Ecdysozoa</taxon>
        <taxon>Nematoda</taxon>
        <taxon>Chromadorea</taxon>
        <taxon>Rhabditida</taxon>
        <taxon>Rhabditina</taxon>
        <taxon>Rhabditomorpha</taxon>
        <taxon>Strongyloidea</taxon>
        <taxon>Heligmosomidae</taxon>
        <taxon>Nippostrongylus</taxon>
    </lineage>
</organism>
<dbReference type="WBParaSite" id="NBR_0002276801-mRNA-1">
    <property type="protein sequence ID" value="NBR_0002276801-mRNA-1"/>
    <property type="gene ID" value="NBR_0002276801"/>
</dbReference>
<reference evidence="1 2" key="2">
    <citation type="submission" date="2018-11" db="EMBL/GenBank/DDBJ databases">
        <authorList>
            <consortium name="Pathogen Informatics"/>
        </authorList>
    </citation>
    <scope>NUCLEOTIDE SEQUENCE [LARGE SCALE GENOMIC DNA]</scope>
</reference>